<keyword evidence="2" id="KW-0812">Transmembrane</keyword>
<dbReference type="AlphaFoldDB" id="A0ABD3N7L7"/>
<dbReference type="InterPro" id="IPR046341">
    <property type="entry name" value="SET_dom_sf"/>
</dbReference>
<keyword evidence="2" id="KW-1133">Transmembrane helix</keyword>
<dbReference type="EMBL" id="JALLAZ020001587">
    <property type="protein sequence ID" value="KAL3772085.1"/>
    <property type="molecule type" value="Genomic_DNA"/>
</dbReference>
<keyword evidence="2" id="KW-0472">Membrane</keyword>
<gene>
    <name evidence="3" type="ORF">ACHAW5_004923</name>
</gene>
<dbReference type="Proteomes" id="UP001530315">
    <property type="component" value="Unassembled WGS sequence"/>
</dbReference>
<comment type="caution">
    <text evidence="3">The sequence shown here is derived from an EMBL/GenBank/DDBJ whole genome shotgun (WGS) entry which is preliminary data.</text>
</comment>
<sequence length="820" mass="92586">MAKRDKRPHSDDGGRNNRKTANKSSDRLLKSKKWSKEEDAELSLVVSVSSRKPLHGLRRNVFTLAIVIGLIAVLFMMLVSRERNDGGNSDDYRIPKIDKMEVLTDPERDNRTLDFLNNFVCNYKPDSAISTDAILATTYWEGYCHPRLSAEPHHRTQRVSFSRPIDDKSLPWWRKIMHRVAFDLRDSSRDGGIPAGELVMRLPRPLQIWDLDALRDKYIQKEFLGLVPNVDRGVDDSTGRKRPNVAAMHKDTGNPLDSGAYLAVYLIRLLDGSRPERASRNADDDGQCINDDETCNLLRQWDDLGQHKQRLRQLSKYLAVLPTVSDRLAESPMNPHSHPLYWPLYTTDSLFPRHTVTNDLIRHYASMINSEYDALKLISANFEENVLYFDYLSMRINVLSRAFGVSASTNDGGVHWGVSDDMKGISLMEEMRSYETSNFGRYLGDNVKEGFKFRSMCPLLDMYNSHPNANAIWRYDSMTSSYVVHASKKSNIPAGHSIVVSYGKYTEGHMFAKYGYINGDASSPTEISLAVFHRILGDVGLGRQFSLLPFDLLDPHSRHEIGSDSQSETKGSLLSAMEVLDVQSRELLRYLLFDDGYRECIDLSVSSGSRDEELKLLKWQHLILIANHRDAWTVRVPPTSPDARPLQTYSSAKQGGKDQNASVGLNAKKVISTCRLLSLISDDIGGNAVGHLREGLAVPANGSRFRLEKHGDALEYRAMMCVVRLCNVALSRYAKIDSKEPEIVGSREWNAWYIVGGEVRALEILRTTAASEAHKLMRQYHQGRSGKETTATNAAMTVREEGACPLNYSLPLLLHERLMN</sequence>
<dbReference type="PANTHER" id="PTHR13271:SF155">
    <property type="entry name" value="SET DOMAIN-CONTAINING PROTEIN"/>
    <property type="match status" value="1"/>
</dbReference>
<protein>
    <recommendedName>
        <fullName evidence="5">SET domain-containing protein</fullName>
    </recommendedName>
</protein>
<dbReference type="SUPFAM" id="SSF82199">
    <property type="entry name" value="SET domain"/>
    <property type="match status" value="1"/>
</dbReference>
<feature type="region of interest" description="Disordered" evidence="1">
    <location>
        <begin position="1"/>
        <end position="30"/>
    </location>
</feature>
<proteinExistence type="predicted"/>
<organism evidence="3 4">
    <name type="scientific">Stephanodiscus triporus</name>
    <dbReference type="NCBI Taxonomy" id="2934178"/>
    <lineage>
        <taxon>Eukaryota</taxon>
        <taxon>Sar</taxon>
        <taxon>Stramenopiles</taxon>
        <taxon>Ochrophyta</taxon>
        <taxon>Bacillariophyta</taxon>
        <taxon>Coscinodiscophyceae</taxon>
        <taxon>Thalassiosirophycidae</taxon>
        <taxon>Stephanodiscales</taxon>
        <taxon>Stephanodiscaceae</taxon>
        <taxon>Stephanodiscus</taxon>
    </lineage>
</organism>
<keyword evidence="4" id="KW-1185">Reference proteome</keyword>
<evidence type="ECO:0008006" key="5">
    <source>
        <dbReference type="Google" id="ProtNLM"/>
    </source>
</evidence>
<reference evidence="3 4" key="1">
    <citation type="submission" date="2024-10" db="EMBL/GenBank/DDBJ databases">
        <title>Updated reference genomes for cyclostephanoid diatoms.</title>
        <authorList>
            <person name="Roberts W.R."/>
            <person name="Alverson A.J."/>
        </authorList>
    </citation>
    <scope>NUCLEOTIDE SEQUENCE [LARGE SCALE GENOMIC DNA]</scope>
    <source>
        <strain evidence="3 4">AJA276-08</strain>
    </source>
</reference>
<dbReference type="PANTHER" id="PTHR13271">
    <property type="entry name" value="UNCHARACTERIZED PUTATIVE METHYLTRANSFERASE"/>
    <property type="match status" value="1"/>
</dbReference>
<evidence type="ECO:0000256" key="1">
    <source>
        <dbReference type="SAM" id="MobiDB-lite"/>
    </source>
</evidence>
<accession>A0ABD3N7L7</accession>
<evidence type="ECO:0000256" key="2">
    <source>
        <dbReference type="SAM" id="Phobius"/>
    </source>
</evidence>
<evidence type="ECO:0000313" key="4">
    <source>
        <dbReference type="Proteomes" id="UP001530315"/>
    </source>
</evidence>
<feature type="transmembrane region" description="Helical" evidence="2">
    <location>
        <begin position="61"/>
        <end position="79"/>
    </location>
</feature>
<name>A0ABD3N7L7_9STRA</name>
<dbReference type="InterPro" id="IPR050600">
    <property type="entry name" value="SETD3_SETD6_MTase"/>
</dbReference>
<dbReference type="Gene3D" id="3.90.1410.10">
    <property type="entry name" value="set domain protein methyltransferase, domain 1"/>
    <property type="match status" value="1"/>
</dbReference>
<evidence type="ECO:0000313" key="3">
    <source>
        <dbReference type="EMBL" id="KAL3772085.1"/>
    </source>
</evidence>